<gene>
    <name evidence="1" type="ORF">MENTE1834_LOCUS11603</name>
</gene>
<sequence>MSQPAKRVAVSSVNWAKLAERLVPEHKKELDRLKMQNSSFHAEVVQREQDLPKVDWAELKKQMPEQSAALDTLKKQWESLNIAYGTIPENFQKEIDKWIQYNQARLQFTEQKIKDGLDRVKKVEEKWAKAPPVEHMYLNFHHITFFPHEFGYAEKHGYADWRIHHDDGEWRYFDLFFKEQNADEESYYRRRYHDYNVYPAAGVFKRGLFLKNNILGNPLTGLGIPDGSGQPKEPKHWPVPLTELGRNYVKQLKERKRQEKLAGTAVPVRVDDH</sequence>
<evidence type="ECO:0000313" key="2">
    <source>
        <dbReference type="Proteomes" id="UP001497535"/>
    </source>
</evidence>
<name>A0ACB0YFQ3_MELEN</name>
<organism evidence="1 2">
    <name type="scientific">Meloidogyne enterolobii</name>
    <name type="common">Root-knot nematode worm</name>
    <name type="synonym">Meloidogyne mayaguensis</name>
    <dbReference type="NCBI Taxonomy" id="390850"/>
    <lineage>
        <taxon>Eukaryota</taxon>
        <taxon>Metazoa</taxon>
        <taxon>Ecdysozoa</taxon>
        <taxon>Nematoda</taxon>
        <taxon>Chromadorea</taxon>
        <taxon>Rhabditida</taxon>
        <taxon>Tylenchina</taxon>
        <taxon>Tylenchomorpha</taxon>
        <taxon>Tylenchoidea</taxon>
        <taxon>Meloidogynidae</taxon>
        <taxon>Meloidogyninae</taxon>
        <taxon>Meloidogyne</taxon>
    </lineage>
</organism>
<evidence type="ECO:0000313" key="1">
    <source>
        <dbReference type="EMBL" id="CAK5044894.1"/>
    </source>
</evidence>
<dbReference type="Proteomes" id="UP001497535">
    <property type="component" value="Unassembled WGS sequence"/>
</dbReference>
<keyword evidence="2" id="KW-1185">Reference proteome</keyword>
<proteinExistence type="predicted"/>
<dbReference type="EMBL" id="CAVMJV010000011">
    <property type="protein sequence ID" value="CAK5044894.1"/>
    <property type="molecule type" value="Genomic_DNA"/>
</dbReference>
<comment type="caution">
    <text evidence="1">The sequence shown here is derived from an EMBL/GenBank/DDBJ whole genome shotgun (WGS) entry which is preliminary data.</text>
</comment>
<accession>A0ACB0YFQ3</accession>
<protein>
    <submittedName>
        <fullName evidence="1">Uncharacterized protein</fullName>
    </submittedName>
</protein>
<reference evidence="1" key="1">
    <citation type="submission" date="2023-11" db="EMBL/GenBank/DDBJ databases">
        <authorList>
            <person name="Poullet M."/>
        </authorList>
    </citation>
    <scope>NUCLEOTIDE SEQUENCE</scope>
    <source>
        <strain evidence="1">E1834</strain>
    </source>
</reference>